<dbReference type="RefSeq" id="WP_013736765.1">
    <property type="nucleotide sequence ID" value="NC_015435.1"/>
</dbReference>
<keyword evidence="12" id="KW-1185">Reference proteome</keyword>
<comment type="similarity">
    <text evidence="2 9">Belongs to the eukaryotic ribosomal protein eL8 family.</text>
</comment>
<evidence type="ECO:0000313" key="11">
    <source>
        <dbReference type="EMBL" id="AEB94265.1"/>
    </source>
</evidence>
<dbReference type="EMBL" id="CP002656">
    <property type="protein sequence ID" value="AEB94265.1"/>
    <property type="molecule type" value="Genomic_DNA"/>
</dbReference>
<organism evidence="11 12">
    <name type="scientific">Metallosphaera cuprina (strain Ar-4)</name>
    <dbReference type="NCBI Taxonomy" id="1006006"/>
    <lineage>
        <taxon>Archaea</taxon>
        <taxon>Thermoproteota</taxon>
        <taxon>Thermoprotei</taxon>
        <taxon>Sulfolobales</taxon>
        <taxon>Sulfolobaceae</taxon>
        <taxon>Metallosphaera</taxon>
    </lineage>
</organism>
<dbReference type="GO" id="GO:0006412">
    <property type="term" value="P:translation"/>
    <property type="evidence" value="ECO:0007669"/>
    <property type="project" value="UniProtKB-UniRule"/>
</dbReference>
<dbReference type="HOGENOM" id="CLU_084513_4_0_2"/>
<keyword evidence="7 9" id="KW-0689">Ribosomal protein</keyword>
<keyword evidence="8 9" id="KW-0687">Ribonucleoprotein</keyword>
<dbReference type="InterPro" id="IPR022481">
    <property type="entry name" value="Ribosomal_eL8_arc"/>
</dbReference>
<comment type="function">
    <text evidence="9">Multifunctional RNA-binding protein that recognizes the K-turn motif in ribosomal RNA, the RNA component of RNase P, box H/ACA, box C/D and box C'/D' sRNAs.</text>
</comment>
<protein>
    <recommendedName>
        <fullName evidence="9">Large ribosomal subunit protein eL8</fullName>
    </recommendedName>
</protein>
<dbReference type="InterPro" id="IPR018492">
    <property type="entry name" value="Ribosomal_eL8/Nhp2"/>
</dbReference>
<dbReference type="InterPro" id="IPR029064">
    <property type="entry name" value="Ribosomal_eL30-like_sf"/>
</dbReference>
<dbReference type="FunFam" id="3.30.1330.30:FF:000020">
    <property type="entry name" value="50S ribosomal protein L7Ae"/>
    <property type="match status" value="1"/>
</dbReference>
<name>F4FYE6_METCR</name>
<evidence type="ECO:0000256" key="3">
    <source>
        <dbReference type="ARBA" id="ARBA00022490"/>
    </source>
</evidence>
<dbReference type="GO" id="GO:0005840">
    <property type="term" value="C:ribosome"/>
    <property type="evidence" value="ECO:0007669"/>
    <property type="project" value="UniProtKB-KW"/>
</dbReference>
<dbReference type="HAMAP" id="MF_00326">
    <property type="entry name" value="Ribosomal_eL8"/>
    <property type="match status" value="1"/>
</dbReference>
<keyword evidence="5 9" id="KW-0699">rRNA-binding</keyword>
<dbReference type="InterPro" id="IPR050257">
    <property type="entry name" value="eL8/uL1-like"/>
</dbReference>
<dbReference type="GO" id="GO:0019843">
    <property type="term" value="F:rRNA binding"/>
    <property type="evidence" value="ECO:0007669"/>
    <property type="project" value="UniProtKB-KW"/>
</dbReference>
<evidence type="ECO:0000259" key="10">
    <source>
        <dbReference type="Pfam" id="PF01248"/>
    </source>
</evidence>
<dbReference type="Proteomes" id="UP000007812">
    <property type="component" value="Chromosome"/>
</dbReference>
<keyword evidence="3 9" id="KW-0963">Cytoplasm</keyword>
<comment type="subcellular location">
    <subcellularLocation>
        <location evidence="1 9">Cytoplasm</location>
    </subcellularLocation>
</comment>
<keyword evidence="4 9" id="KW-0819">tRNA processing</keyword>
<evidence type="ECO:0000313" key="12">
    <source>
        <dbReference type="Proteomes" id="UP000007812"/>
    </source>
</evidence>
<dbReference type="GO" id="GO:0003735">
    <property type="term" value="F:structural constituent of ribosome"/>
    <property type="evidence" value="ECO:0007669"/>
    <property type="project" value="InterPro"/>
</dbReference>
<reference evidence="11 12" key="1">
    <citation type="journal article" date="2011" name="J. Bacteriol.">
        <title>Complete genome sequence of Metallosphaera cuprina, a metal sulfide-oxidizing archaeon from a hot spring.</title>
        <authorList>
            <person name="Liu L.J."/>
            <person name="You X.Y."/>
            <person name="Zheng H."/>
            <person name="Wang S."/>
            <person name="Jiang C.Y."/>
            <person name="Liu S.J."/>
        </authorList>
    </citation>
    <scope>NUCLEOTIDE SEQUENCE [LARGE SCALE GENOMIC DNA]</scope>
    <source>
        <strain evidence="11 12">Ar-4</strain>
    </source>
</reference>
<dbReference type="PATRIC" id="fig|1006006.8.peg.157"/>
<dbReference type="OrthoDB" id="25810at2157"/>
<evidence type="ECO:0000256" key="5">
    <source>
        <dbReference type="ARBA" id="ARBA00022730"/>
    </source>
</evidence>
<dbReference type="GO" id="GO:0005737">
    <property type="term" value="C:cytoplasm"/>
    <property type="evidence" value="ECO:0007669"/>
    <property type="project" value="UniProtKB-SubCell"/>
</dbReference>
<evidence type="ECO:0000256" key="9">
    <source>
        <dbReference type="HAMAP-Rule" id="MF_00326"/>
    </source>
</evidence>
<dbReference type="AlphaFoldDB" id="F4FYE6"/>
<keyword evidence="6 9" id="KW-0694">RNA-binding</keyword>
<dbReference type="SUPFAM" id="SSF55315">
    <property type="entry name" value="L30e-like"/>
    <property type="match status" value="1"/>
</dbReference>
<accession>F4FYE6</accession>
<dbReference type="NCBIfam" id="TIGR03677">
    <property type="entry name" value="eL8_ribo"/>
    <property type="match status" value="1"/>
</dbReference>
<gene>
    <name evidence="9" type="primary">rpl7ae</name>
    <name evidence="11" type="ordered locus">Mcup_0156</name>
</gene>
<dbReference type="GO" id="GO:1990904">
    <property type="term" value="C:ribonucleoprotein complex"/>
    <property type="evidence" value="ECO:0007669"/>
    <property type="project" value="UniProtKB-KW"/>
</dbReference>
<dbReference type="PRINTS" id="PR00884">
    <property type="entry name" value="RIBOSOMALHS6"/>
</dbReference>
<comment type="subunit">
    <text evidence="9">Part of the 50S ribosomal subunit. Probably part of the RNase P complex.</text>
</comment>
<dbReference type="PANTHER" id="PTHR23105">
    <property type="entry name" value="RIBOSOMAL PROTEIN L7AE FAMILY MEMBER"/>
    <property type="match status" value="1"/>
</dbReference>
<evidence type="ECO:0000256" key="4">
    <source>
        <dbReference type="ARBA" id="ARBA00022694"/>
    </source>
</evidence>
<evidence type="ECO:0000256" key="1">
    <source>
        <dbReference type="ARBA" id="ARBA00004496"/>
    </source>
</evidence>
<dbReference type="GO" id="GO:0001682">
    <property type="term" value="P:tRNA 5'-leader removal"/>
    <property type="evidence" value="ECO:0007669"/>
    <property type="project" value="UniProtKB-UniRule"/>
</dbReference>
<feature type="domain" description="Ribosomal protein eL8/eL30/eS12/Gadd45" evidence="10">
    <location>
        <begin position="18"/>
        <end position="109"/>
    </location>
</feature>
<dbReference type="Pfam" id="PF01248">
    <property type="entry name" value="Ribosomal_L7Ae"/>
    <property type="match status" value="1"/>
</dbReference>
<evidence type="ECO:0000256" key="6">
    <source>
        <dbReference type="ARBA" id="ARBA00022884"/>
    </source>
</evidence>
<sequence>MAKPSYVKFDVPPELAEKALEALKKAKETGKIRKGTNEATKAVERGNAKLVIIAEDVQPEEIVAHLPPLCEEKKISYIYVPTKKGIGEACGLQVGAAAAAITDPGQGKDILDEVIKRVSELIGKS</sequence>
<dbReference type="Gene3D" id="3.30.1330.30">
    <property type="match status" value="1"/>
</dbReference>
<evidence type="ECO:0000256" key="2">
    <source>
        <dbReference type="ARBA" id="ARBA00007337"/>
    </source>
</evidence>
<dbReference type="KEGG" id="mcn:Mcup_0156"/>
<dbReference type="STRING" id="1006006.Mcup_0156"/>
<proteinExistence type="inferred from homology"/>
<dbReference type="InterPro" id="IPR004038">
    <property type="entry name" value="Ribosomal_eL8/eL30/eS12/Gad45"/>
</dbReference>
<evidence type="ECO:0000256" key="7">
    <source>
        <dbReference type="ARBA" id="ARBA00022980"/>
    </source>
</evidence>
<evidence type="ECO:0000256" key="8">
    <source>
        <dbReference type="ARBA" id="ARBA00023274"/>
    </source>
</evidence>
<dbReference type="PRINTS" id="PR00881">
    <property type="entry name" value="L7ARS6FAMILY"/>
</dbReference>
<dbReference type="GO" id="GO:0004526">
    <property type="term" value="F:ribonuclease P activity"/>
    <property type="evidence" value="ECO:0007669"/>
    <property type="project" value="UniProtKB-UniRule"/>
</dbReference>
<dbReference type="eggNOG" id="arCOG01751">
    <property type="taxonomic scope" value="Archaea"/>
</dbReference>
<dbReference type="GeneID" id="10494236"/>